<dbReference type="RefSeq" id="WP_092207246.1">
    <property type="nucleotide sequence ID" value="NZ_CAXAYH010000172.1"/>
</dbReference>
<organism evidence="2 3">
    <name type="scientific">Bizionia echini</name>
    <dbReference type="NCBI Taxonomy" id="649333"/>
    <lineage>
        <taxon>Bacteria</taxon>
        <taxon>Pseudomonadati</taxon>
        <taxon>Bacteroidota</taxon>
        <taxon>Flavobacteriia</taxon>
        <taxon>Flavobacteriales</taxon>
        <taxon>Flavobacteriaceae</taxon>
        <taxon>Bizionia</taxon>
    </lineage>
</organism>
<dbReference type="InterPro" id="IPR032710">
    <property type="entry name" value="NTF2-like_dom_sf"/>
</dbReference>
<evidence type="ECO:0000259" key="1">
    <source>
        <dbReference type="Pfam" id="PF12680"/>
    </source>
</evidence>
<dbReference type="Pfam" id="PF12680">
    <property type="entry name" value="SnoaL_2"/>
    <property type="match status" value="1"/>
</dbReference>
<dbReference type="InterPro" id="IPR037401">
    <property type="entry name" value="SnoaL-like"/>
</dbReference>
<keyword evidence="3" id="KW-1185">Reference proteome</keyword>
<dbReference type="AlphaFoldDB" id="A0A1I5AYZ0"/>
<name>A0A1I5AYZ0_9FLAO</name>
<evidence type="ECO:0000313" key="2">
    <source>
        <dbReference type="EMBL" id="SFN67429.1"/>
    </source>
</evidence>
<dbReference type="STRING" id="649333.SAMN04487989_102364"/>
<reference evidence="3" key="1">
    <citation type="submission" date="2016-10" db="EMBL/GenBank/DDBJ databases">
        <authorList>
            <person name="Varghese N."/>
            <person name="Submissions S."/>
        </authorList>
    </citation>
    <scope>NUCLEOTIDE SEQUENCE [LARGE SCALE GENOMIC DNA]</scope>
    <source>
        <strain evidence="3">DSM 23925</strain>
    </source>
</reference>
<dbReference type="SUPFAM" id="SSF54427">
    <property type="entry name" value="NTF2-like"/>
    <property type="match status" value="1"/>
</dbReference>
<dbReference type="OrthoDB" id="1452256at2"/>
<dbReference type="Proteomes" id="UP000198705">
    <property type="component" value="Unassembled WGS sequence"/>
</dbReference>
<dbReference type="Gene3D" id="3.10.450.50">
    <property type="match status" value="1"/>
</dbReference>
<proteinExistence type="predicted"/>
<protein>
    <submittedName>
        <fullName evidence="2">SnoaL-like domain-containing protein</fullName>
    </submittedName>
</protein>
<accession>A0A1I5AYZ0</accession>
<sequence length="135" mass="15702">MTAKALIKSFYESDLSNDASLIDTFYHKECIIHWNSSKGYTEMDFKGVSAFFRGVRESYNHLRFEITHLLSEKEVVTVRYTLFANTIESESDEMPIAHYICIHHIKDNKIYRSFEISQPADTDSLDSDAYSEIKI</sequence>
<gene>
    <name evidence="2" type="ORF">SAMN04487989_102364</name>
</gene>
<dbReference type="EMBL" id="FOVN01000002">
    <property type="protein sequence ID" value="SFN67429.1"/>
    <property type="molecule type" value="Genomic_DNA"/>
</dbReference>
<evidence type="ECO:0000313" key="3">
    <source>
        <dbReference type="Proteomes" id="UP000198705"/>
    </source>
</evidence>
<feature type="domain" description="SnoaL-like" evidence="1">
    <location>
        <begin position="16"/>
        <end position="112"/>
    </location>
</feature>